<dbReference type="EMBL" id="LKCN02000001">
    <property type="protein sequence ID" value="RCI16217.1"/>
    <property type="molecule type" value="Genomic_DNA"/>
</dbReference>
<dbReference type="Proteomes" id="UP000253664">
    <property type="component" value="Unassembled WGS sequence"/>
</dbReference>
<comment type="caution">
    <text evidence="2">The sequence shown here is derived from an EMBL/GenBank/DDBJ whole genome shotgun (WGS) entry which is preliminary data.</text>
</comment>
<proteinExistence type="predicted"/>
<evidence type="ECO:0000256" key="1">
    <source>
        <dbReference type="SAM" id="MobiDB-lite"/>
    </source>
</evidence>
<reference evidence="2 3" key="1">
    <citation type="journal article" date="2015" name="BMC Genomics">
        <title>Insights from the genome of Ophiocordyceps polyrhachis-furcata to pathogenicity and host specificity in insect fungi.</title>
        <authorList>
            <person name="Wichadakul D."/>
            <person name="Kobmoo N."/>
            <person name="Ingsriswang S."/>
            <person name="Tangphatsornruang S."/>
            <person name="Chantasingh D."/>
            <person name="Luangsa-ard J.J."/>
            <person name="Eurwilaichitr L."/>
        </authorList>
    </citation>
    <scope>NUCLEOTIDE SEQUENCE [LARGE SCALE GENOMIC DNA]</scope>
    <source>
        <strain evidence="2 3">BCC 54312</strain>
    </source>
</reference>
<keyword evidence="3" id="KW-1185">Reference proteome</keyword>
<dbReference type="AlphaFoldDB" id="A0A367LPA7"/>
<feature type="region of interest" description="Disordered" evidence="1">
    <location>
        <begin position="39"/>
        <end position="60"/>
    </location>
</feature>
<feature type="non-terminal residue" evidence="2">
    <location>
        <position position="97"/>
    </location>
</feature>
<evidence type="ECO:0000313" key="2">
    <source>
        <dbReference type="EMBL" id="RCI16217.1"/>
    </source>
</evidence>
<evidence type="ECO:0000313" key="3">
    <source>
        <dbReference type="Proteomes" id="UP000253664"/>
    </source>
</evidence>
<gene>
    <name evidence="2" type="ORF">L249_2377</name>
</gene>
<sequence length="97" mass="10474">MHIPRYLHHSGGRAQMIATCRAYAPPVAAFLRYGTCGSQPAPSARQVPQTKAPSGQTSPRLGAARFASHVSTVHMSAIRRLQDFTRLGIQLKLGGYS</sequence>
<accession>A0A367LPA7</accession>
<organism evidence="2 3">
    <name type="scientific">Ophiocordyceps polyrhachis-furcata BCC 54312</name>
    <dbReference type="NCBI Taxonomy" id="1330021"/>
    <lineage>
        <taxon>Eukaryota</taxon>
        <taxon>Fungi</taxon>
        <taxon>Dikarya</taxon>
        <taxon>Ascomycota</taxon>
        <taxon>Pezizomycotina</taxon>
        <taxon>Sordariomycetes</taxon>
        <taxon>Hypocreomycetidae</taxon>
        <taxon>Hypocreales</taxon>
        <taxon>Ophiocordycipitaceae</taxon>
        <taxon>Ophiocordyceps</taxon>
    </lineage>
</organism>
<feature type="compositionally biased region" description="Polar residues" evidence="1">
    <location>
        <begin position="39"/>
        <end position="59"/>
    </location>
</feature>
<name>A0A367LPA7_9HYPO</name>
<protein>
    <submittedName>
        <fullName evidence="2">Uncharacterized protein</fullName>
    </submittedName>
</protein>